<name>A0A3B1E9E0_9ZZZZ</name>
<organism evidence="1">
    <name type="scientific">hydrothermal vent metagenome</name>
    <dbReference type="NCBI Taxonomy" id="652676"/>
    <lineage>
        <taxon>unclassified sequences</taxon>
        <taxon>metagenomes</taxon>
        <taxon>ecological metagenomes</taxon>
    </lineage>
</organism>
<evidence type="ECO:0000313" key="1">
    <source>
        <dbReference type="EMBL" id="VAY87792.1"/>
    </source>
</evidence>
<sequence>MSLYPKDAVEIEVSGATVAFMKYEKDGVVYIQFDSSKSGHPEPMINAMSGLQVLQDREKLEMINSKAPMGLFPKIEEDFNFEIEELADGRVKTTFIKRANGEAKTDFTATSCSGGGCQN</sequence>
<proteinExistence type="predicted"/>
<protein>
    <recommendedName>
        <fullName evidence="2">DUF2249 domain-containing protein</fullName>
    </recommendedName>
</protein>
<reference evidence="1" key="1">
    <citation type="submission" date="2018-10" db="EMBL/GenBank/DDBJ databases">
        <authorList>
            <person name="Aoki K."/>
        </authorList>
    </citation>
    <scope>NUCLEOTIDE SEQUENCE</scope>
</reference>
<dbReference type="EMBL" id="UOYO01000035">
    <property type="protein sequence ID" value="VAY87792.1"/>
    <property type="molecule type" value="Genomic_DNA"/>
</dbReference>
<dbReference type="AlphaFoldDB" id="A0A3B1E9E0"/>
<gene>
    <name evidence="1" type="ORF">MNB_ARC-1_96</name>
</gene>
<evidence type="ECO:0008006" key="2">
    <source>
        <dbReference type="Google" id="ProtNLM"/>
    </source>
</evidence>
<accession>A0A3B1E9E0</accession>